<keyword evidence="5 7" id="KW-1133">Transmembrane helix</keyword>
<sequence>MSFLVKAGFDPSRLTFALRTMIAGWLALTVAMLLGLDSPQWAAMTAVIVAQPTRGMLLERSIQRVIGSIVGSLVGVGLIHQFATDPRLLVVGLAVWISLCAYVGNVLRQYRAYGVFLAGYTAAMIALLDVPHPDHVVMLATDRVETIIIGIVVSGLVSGFLTPVSDESHLIRRVRLLSADTLDWCARALAGAGRSGLTTRERLLVSEMAAVEDMLDQIAAGSVEGHRRVRHVRGLLAALLSLVAGVRGVTTLLAREPERRRGAGLPILVVHLDAAAAKLTAGAPLSIPVGEMRAALEEGAPPGALTEALGRLIAALGAVSAGHEAIRVAKKAPPVLDFLFHRDRIGARAAMMRAFLAVLAVGAAWQISGWRDGQFMVLSTCIMTTVFSSFENPLVVLRHVMVGSIAGAAAAVLFHTQLLPLAGGTFDVLLLVAPFMLLGGVAMAHRRTALASIDYNMCFLLLGQPAFPMLGPPDAVFGAAGAVLLGVAAAFVAFRFVFPISSSRRLRALIAITVDDLEGLARGASHPTRERWSARIYHRILHLVKLVDALRLTNLRPVDGGIAALTVGGTILHLQQERSGADLARTWRRRIDVALGRLATLSRDPRAAAAALERAATAAPSSTESDRLREAASALRDNHWFFKARRRQSSRFIS</sequence>
<dbReference type="InterPro" id="IPR006726">
    <property type="entry name" value="PHBA_efflux_AaeB/fusaric-R"/>
</dbReference>
<dbReference type="GO" id="GO:0022857">
    <property type="term" value="F:transmembrane transporter activity"/>
    <property type="evidence" value="ECO:0007669"/>
    <property type="project" value="InterPro"/>
</dbReference>
<proteinExistence type="predicted"/>
<dbReference type="STRING" id="1316936.K678_15886"/>
<feature type="transmembrane region" description="Helical" evidence="7">
    <location>
        <begin position="65"/>
        <end position="83"/>
    </location>
</feature>
<dbReference type="EMBL" id="AQPH01000089">
    <property type="protein sequence ID" value="EPY00480.1"/>
    <property type="molecule type" value="Genomic_DNA"/>
</dbReference>
<dbReference type="Pfam" id="PF04632">
    <property type="entry name" value="FUSC"/>
    <property type="match status" value="1"/>
</dbReference>
<feature type="transmembrane region" description="Helical" evidence="7">
    <location>
        <begin position="476"/>
        <end position="498"/>
    </location>
</feature>
<feature type="transmembrane region" description="Helical" evidence="7">
    <location>
        <begin position="421"/>
        <end position="441"/>
    </location>
</feature>
<dbReference type="RefSeq" id="WP_021133461.1">
    <property type="nucleotide sequence ID" value="NZ_AQPH01000089.1"/>
</dbReference>
<evidence type="ECO:0000313" key="9">
    <source>
        <dbReference type="Proteomes" id="UP000015350"/>
    </source>
</evidence>
<keyword evidence="2" id="KW-0813">Transport</keyword>
<name>S9TPH2_MAGFU</name>
<evidence type="ECO:0000256" key="7">
    <source>
        <dbReference type="SAM" id="Phobius"/>
    </source>
</evidence>
<organism evidence="8 9">
    <name type="scientific">Magnetospirillum fulvum MGU-K5</name>
    <dbReference type="NCBI Taxonomy" id="1316936"/>
    <lineage>
        <taxon>Bacteria</taxon>
        <taxon>Pseudomonadati</taxon>
        <taxon>Pseudomonadota</taxon>
        <taxon>Alphaproteobacteria</taxon>
        <taxon>Rhodospirillales</taxon>
        <taxon>Rhodospirillaceae</taxon>
        <taxon>Magnetospirillum</taxon>
    </lineage>
</organism>
<dbReference type="PANTHER" id="PTHR30509">
    <property type="entry name" value="P-HYDROXYBENZOIC ACID EFFLUX PUMP SUBUNIT-RELATED"/>
    <property type="match status" value="1"/>
</dbReference>
<evidence type="ECO:0000313" key="8">
    <source>
        <dbReference type="EMBL" id="EPY00480.1"/>
    </source>
</evidence>
<evidence type="ECO:0000256" key="4">
    <source>
        <dbReference type="ARBA" id="ARBA00022692"/>
    </source>
</evidence>
<gene>
    <name evidence="8" type="ORF">K678_15886</name>
</gene>
<dbReference type="Proteomes" id="UP000015350">
    <property type="component" value="Unassembled WGS sequence"/>
</dbReference>
<evidence type="ECO:0000256" key="5">
    <source>
        <dbReference type="ARBA" id="ARBA00022989"/>
    </source>
</evidence>
<keyword evidence="6 7" id="KW-0472">Membrane</keyword>
<evidence type="ECO:0000256" key="1">
    <source>
        <dbReference type="ARBA" id="ARBA00004651"/>
    </source>
</evidence>
<dbReference type="GO" id="GO:0005886">
    <property type="term" value="C:plasma membrane"/>
    <property type="evidence" value="ECO:0007669"/>
    <property type="project" value="UniProtKB-SubCell"/>
</dbReference>
<evidence type="ECO:0000256" key="3">
    <source>
        <dbReference type="ARBA" id="ARBA00022475"/>
    </source>
</evidence>
<comment type="caution">
    <text evidence="8">The sequence shown here is derived from an EMBL/GenBank/DDBJ whole genome shotgun (WGS) entry which is preliminary data.</text>
</comment>
<keyword evidence="3" id="KW-1003">Cell membrane</keyword>
<comment type="subcellular location">
    <subcellularLocation>
        <location evidence="1">Cell membrane</location>
        <topology evidence="1">Multi-pass membrane protein</topology>
    </subcellularLocation>
</comment>
<feature type="transmembrane region" description="Helical" evidence="7">
    <location>
        <begin position="89"/>
        <end position="107"/>
    </location>
</feature>
<feature type="transmembrane region" description="Helical" evidence="7">
    <location>
        <begin position="397"/>
        <end position="415"/>
    </location>
</feature>
<keyword evidence="4 7" id="KW-0812">Transmembrane</keyword>
<evidence type="ECO:0000256" key="2">
    <source>
        <dbReference type="ARBA" id="ARBA00022448"/>
    </source>
</evidence>
<feature type="transmembrane region" description="Helical" evidence="7">
    <location>
        <begin position="144"/>
        <end position="165"/>
    </location>
</feature>
<feature type="transmembrane region" description="Helical" evidence="7">
    <location>
        <begin position="350"/>
        <end position="367"/>
    </location>
</feature>
<feature type="transmembrane region" description="Helical" evidence="7">
    <location>
        <begin position="16"/>
        <end position="36"/>
    </location>
</feature>
<dbReference type="OrthoDB" id="8005649at2"/>
<dbReference type="PANTHER" id="PTHR30509:SF9">
    <property type="entry name" value="MULTIDRUG RESISTANCE PROTEIN MDTO"/>
    <property type="match status" value="1"/>
</dbReference>
<feature type="transmembrane region" description="Helical" evidence="7">
    <location>
        <begin position="114"/>
        <end position="132"/>
    </location>
</feature>
<reference evidence="8 9" key="1">
    <citation type="submission" date="2013-04" db="EMBL/GenBank/DDBJ databases">
        <authorList>
            <person name="Kuznetsov B."/>
            <person name="Ivanovsky R."/>
        </authorList>
    </citation>
    <scope>NUCLEOTIDE SEQUENCE [LARGE SCALE GENOMIC DNA]</scope>
    <source>
        <strain evidence="8 9">MGU-K5</strain>
    </source>
</reference>
<dbReference type="AlphaFoldDB" id="S9TPH2"/>
<dbReference type="eggNOG" id="COG1289">
    <property type="taxonomic scope" value="Bacteria"/>
</dbReference>
<protein>
    <submittedName>
        <fullName evidence="8">Fusaric acid resistance protein region</fullName>
    </submittedName>
</protein>
<evidence type="ECO:0000256" key="6">
    <source>
        <dbReference type="ARBA" id="ARBA00023136"/>
    </source>
</evidence>
<accession>S9TPH2</accession>